<accession>A0A5B8Y5N3</accession>
<keyword evidence="13" id="KW-1185">Reference proteome</keyword>
<feature type="domain" description="Thiamine phosphate synthase/TenI" evidence="11">
    <location>
        <begin position="5"/>
        <end position="109"/>
    </location>
</feature>
<dbReference type="RefSeq" id="WP_141198511.1">
    <property type="nucleotide sequence ID" value="NZ_CP041186.1"/>
</dbReference>
<evidence type="ECO:0000313" key="12">
    <source>
        <dbReference type="EMBL" id="QDG52034.1"/>
    </source>
</evidence>
<reference evidence="12 13" key="1">
    <citation type="submission" date="2019-06" db="EMBL/GenBank/DDBJ databases">
        <title>Persicimonas caeni gen. nov., sp. nov., a predatory bacterium isolated from solar saltern.</title>
        <authorList>
            <person name="Wang S."/>
        </authorList>
    </citation>
    <scope>NUCLEOTIDE SEQUENCE [LARGE SCALE GENOMIC DNA]</scope>
    <source>
        <strain evidence="12 13">YN101</strain>
    </source>
</reference>
<dbReference type="EC" id="2.5.1.3" evidence="10"/>
<protein>
    <recommendedName>
        <fullName evidence="10">Thiamine-phosphate synthase</fullName>
        <shortName evidence="10">TP synthase</shortName>
        <shortName evidence="10">TPS</shortName>
        <ecNumber evidence="10">2.5.1.3</ecNumber>
    </recommendedName>
    <alternativeName>
        <fullName evidence="10">Thiamine-phosphate pyrophosphorylase</fullName>
        <shortName evidence="10">TMP pyrophosphorylase</shortName>
        <shortName evidence="10">TMP-PPase</shortName>
    </alternativeName>
</protein>
<evidence type="ECO:0000256" key="3">
    <source>
        <dbReference type="ARBA" id="ARBA00022679"/>
    </source>
</evidence>
<evidence type="ECO:0000259" key="11">
    <source>
        <dbReference type="Pfam" id="PF02581"/>
    </source>
</evidence>
<dbReference type="AlphaFoldDB" id="A0A4Y6PUL3"/>
<comment type="catalytic activity">
    <reaction evidence="9 10">
        <text>2-[(2R,5Z)-2-carboxy-4-methylthiazol-5(2H)-ylidene]ethyl phosphate + 4-amino-2-methyl-5-(diphosphooxymethyl)pyrimidine + 2 H(+) = thiamine phosphate + CO2 + diphosphate</text>
        <dbReference type="Rhea" id="RHEA:47844"/>
        <dbReference type="ChEBI" id="CHEBI:15378"/>
        <dbReference type="ChEBI" id="CHEBI:16526"/>
        <dbReference type="ChEBI" id="CHEBI:33019"/>
        <dbReference type="ChEBI" id="CHEBI:37575"/>
        <dbReference type="ChEBI" id="CHEBI:57841"/>
        <dbReference type="ChEBI" id="CHEBI:62899"/>
        <dbReference type="EC" id="2.5.1.3"/>
    </reaction>
</comment>
<evidence type="ECO:0000256" key="6">
    <source>
        <dbReference type="ARBA" id="ARBA00022977"/>
    </source>
</evidence>
<feature type="binding site" evidence="10">
    <location>
        <begin position="34"/>
        <end position="38"/>
    </location>
    <ligand>
        <name>4-amino-2-methyl-5-(diphosphooxymethyl)pyrimidine</name>
        <dbReference type="ChEBI" id="CHEBI:57841"/>
    </ligand>
</feature>
<feature type="binding site" evidence="10">
    <location>
        <position position="165"/>
    </location>
    <ligand>
        <name>4-amino-2-methyl-5-(diphosphooxymethyl)pyrimidine</name>
        <dbReference type="ChEBI" id="CHEBI:57841"/>
    </ligand>
</feature>
<dbReference type="GO" id="GO:0009228">
    <property type="term" value="P:thiamine biosynthetic process"/>
    <property type="evidence" value="ECO:0007669"/>
    <property type="project" value="UniProtKB-KW"/>
</dbReference>
<keyword evidence="3 10" id="KW-0808">Transferase</keyword>
<dbReference type="InterPro" id="IPR036206">
    <property type="entry name" value="ThiamineP_synth_sf"/>
</dbReference>
<comment type="pathway">
    <text evidence="2 10">Cofactor biosynthesis; thiamine diphosphate biosynthesis; thiamine phosphate from 4-amino-2-methyl-5-diphosphomethylpyrimidine and 4-methyl-5-(2-phosphoethyl)-thiazole: step 1/1.</text>
</comment>
<gene>
    <name evidence="10" type="primary">thiE</name>
    <name evidence="12" type="ORF">FIV42_15175</name>
</gene>
<dbReference type="PANTHER" id="PTHR20857">
    <property type="entry name" value="THIAMINE-PHOSPHATE PYROPHOSPHORYLASE"/>
    <property type="match status" value="1"/>
</dbReference>
<evidence type="ECO:0000256" key="1">
    <source>
        <dbReference type="ARBA" id="ARBA00001946"/>
    </source>
</evidence>
<evidence type="ECO:0000256" key="10">
    <source>
        <dbReference type="HAMAP-Rule" id="MF_00097"/>
    </source>
</evidence>
<dbReference type="EMBL" id="CP041186">
    <property type="protein sequence ID" value="QDG52034.1"/>
    <property type="molecule type" value="Genomic_DNA"/>
</dbReference>
<comment type="function">
    <text evidence="10">Condenses 4-methyl-5-(beta-hydroxyethyl)thiazole monophosphate (THZ-P) and 2-methyl-4-amino-5-hydroxymethyl pyrimidine pyrophosphate (HMP-PP) to form thiamine monophosphate (TMP).</text>
</comment>
<organism evidence="12 13">
    <name type="scientific">Persicimonas caeni</name>
    <dbReference type="NCBI Taxonomy" id="2292766"/>
    <lineage>
        <taxon>Bacteria</taxon>
        <taxon>Deltaproteobacteria</taxon>
        <taxon>Bradymonadales</taxon>
        <taxon>Bradymonadaceae</taxon>
        <taxon>Persicimonas</taxon>
    </lineage>
</organism>
<comment type="cofactor">
    <cofactor evidence="1">
        <name>Mg(2+)</name>
        <dbReference type="ChEBI" id="CHEBI:18420"/>
    </cofactor>
</comment>
<accession>A0A4Y6PUL3</accession>
<dbReference type="SUPFAM" id="SSF51391">
    <property type="entry name" value="Thiamin phosphate synthase"/>
    <property type="match status" value="1"/>
</dbReference>
<feature type="binding site" evidence="10">
    <location>
        <position position="193"/>
    </location>
    <ligand>
        <name>2-[(2R,5Z)-2-carboxy-4-methylthiazol-5(2H)-ylidene]ethyl phosphate</name>
        <dbReference type="ChEBI" id="CHEBI:62899"/>
    </ligand>
</feature>
<dbReference type="UniPathway" id="UPA00060">
    <property type="reaction ID" value="UER00141"/>
</dbReference>
<dbReference type="GO" id="GO:0009229">
    <property type="term" value="P:thiamine diphosphate biosynthetic process"/>
    <property type="evidence" value="ECO:0007669"/>
    <property type="project" value="UniProtKB-UniRule"/>
</dbReference>
<comment type="caution">
    <text evidence="10">Lacks conserved residue(s) required for the propagation of feature annotation.</text>
</comment>
<dbReference type="PANTHER" id="PTHR20857:SF15">
    <property type="entry name" value="THIAMINE-PHOSPHATE SYNTHASE"/>
    <property type="match status" value="1"/>
</dbReference>
<dbReference type="HAMAP" id="MF_00097">
    <property type="entry name" value="TMP_synthase"/>
    <property type="match status" value="1"/>
</dbReference>
<evidence type="ECO:0000256" key="4">
    <source>
        <dbReference type="ARBA" id="ARBA00022723"/>
    </source>
</evidence>
<keyword evidence="4" id="KW-0479">Metal-binding</keyword>
<comment type="similarity">
    <text evidence="10">Belongs to the thiamine-phosphate synthase family.</text>
</comment>
<dbReference type="OrthoDB" id="9810880at2"/>
<name>A0A4Y6PUL3_PERCE</name>
<dbReference type="Proteomes" id="UP000315995">
    <property type="component" value="Chromosome"/>
</dbReference>
<evidence type="ECO:0000256" key="2">
    <source>
        <dbReference type="ARBA" id="ARBA00005165"/>
    </source>
</evidence>
<comment type="catalytic activity">
    <reaction evidence="8 10">
        <text>2-(2-carboxy-4-methylthiazol-5-yl)ethyl phosphate + 4-amino-2-methyl-5-(diphosphooxymethyl)pyrimidine + 2 H(+) = thiamine phosphate + CO2 + diphosphate</text>
        <dbReference type="Rhea" id="RHEA:47848"/>
        <dbReference type="ChEBI" id="CHEBI:15378"/>
        <dbReference type="ChEBI" id="CHEBI:16526"/>
        <dbReference type="ChEBI" id="CHEBI:33019"/>
        <dbReference type="ChEBI" id="CHEBI:37575"/>
        <dbReference type="ChEBI" id="CHEBI:57841"/>
        <dbReference type="ChEBI" id="CHEBI:62890"/>
        <dbReference type="EC" id="2.5.1.3"/>
    </reaction>
</comment>
<evidence type="ECO:0000313" key="13">
    <source>
        <dbReference type="Proteomes" id="UP000315995"/>
    </source>
</evidence>
<dbReference type="InterPro" id="IPR013785">
    <property type="entry name" value="Aldolase_TIM"/>
</dbReference>
<dbReference type="InterPro" id="IPR022998">
    <property type="entry name" value="ThiamineP_synth_TenI"/>
</dbReference>
<dbReference type="InterPro" id="IPR034291">
    <property type="entry name" value="TMP_synthase"/>
</dbReference>
<feature type="binding site" evidence="10">
    <location>
        <position position="136"/>
    </location>
    <ligand>
        <name>4-amino-2-methyl-5-(diphosphooxymethyl)pyrimidine</name>
        <dbReference type="ChEBI" id="CHEBI:57841"/>
    </ligand>
</feature>
<dbReference type="Pfam" id="PF02581">
    <property type="entry name" value="TMP-TENI"/>
    <property type="match status" value="2"/>
</dbReference>
<dbReference type="GO" id="GO:0004789">
    <property type="term" value="F:thiamine-phosphate diphosphorylase activity"/>
    <property type="evidence" value="ECO:0007669"/>
    <property type="project" value="UniProtKB-UniRule"/>
</dbReference>
<keyword evidence="6 10" id="KW-0784">Thiamine biosynthesis</keyword>
<proteinExistence type="inferred from homology"/>
<feature type="domain" description="Thiamine phosphate synthase/TenI" evidence="11">
    <location>
        <begin position="129"/>
        <end position="215"/>
    </location>
</feature>
<feature type="binding site" evidence="10">
    <location>
        <begin position="162"/>
        <end position="164"/>
    </location>
    <ligand>
        <name>2-[(2R,5Z)-2-carboxy-4-methylthiazol-5(2H)-ylidene]ethyl phosphate</name>
        <dbReference type="ChEBI" id="CHEBI:62899"/>
    </ligand>
</feature>
<dbReference type="GO" id="GO:0005737">
    <property type="term" value="C:cytoplasm"/>
    <property type="evidence" value="ECO:0007669"/>
    <property type="project" value="TreeGrafter"/>
</dbReference>
<dbReference type="CDD" id="cd00564">
    <property type="entry name" value="TMP_TenI"/>
    <property type="match status" value="1"/>
</dbReference>
<evidence type="ECO:0000256" key="5">
    <source>
        <dbReference type="ARBA" id="ARBA00022842"/>
    </source>
</evidence>
<feature type="binding site" evidence="10">
    <location>
        <position position="66"/>
    </location>
    <ligand>
        <name>4-amino-2-methyl-5-(diphosphooxymethyl)pyrimidine</name>
        <dbReference type="ChEBI" id="CHEBI:57841"/>
    </ligand>
</feature>
<dbReference type="Gene3D" id="3.20.20.70">
    <property type="entry name" value="Aldolase class I"/>
    <property type="match status" value="1"/>
</dbReference>
<dbReference type="GO" id="GO:0000287">
    <property type="term" value="F:magnesium ion binding"/>
    <property type="evidence" value="ECO:0007669"/>
    <property type="project" value="UniProtKB-UniRule"/>
</dbReference>
<sequence>MLSRLYLITNSRQASAPLPTVLRACFDAGATFVQLREKHLSHREISVLAEHLVPLAHDHGAQILVNTYADIAHKTGADGVHLPTDRVQPDLEGLPPKERRAIIGGSASSAGRLPPKERRAIIGGSASSAGHIIGVSTHSLAEAKAAEQSGADFVTLSPIFETASKPGYGPALGLDELARVCKAIDIPVYALAGITPERVEACLDAGAYGVAVMGGVMRAEDVGGAVGAYLEALRF</sequence>
<evidence type="ECO:0000256" key="7">
    <source>
        <dbReference type="ARBA" id="ARBA00047334"/>
    </source>
</evidence>
<comment type="catalytic activity">
    <reaction evidence="7 10">
        <text>4-methyl-5-(2-phosphooxyethyl)-thiazole + 4-amino-2-methyl-5-(diphosphooxymethyl)pyrimidine + H(+) = thiamine phosphate + diphosphate</text>
        <dbReference type="Rhea" id="RHEA:22328"/>
        <dbReference type="ChEBI" id="CHEBI:15378"/>
        <dbReference type="ChEBI" id="CHEBI:33019"/>
        <dbReference type="ChEBI" id="CHEBI:37575"/>
        <dbReference type="ChEBI" id="CHEBI:57841"/>
        <dbReference type="ChEBI" id="CHEBI:58296"/>
        <dbReference type="EC" id="2.5.1.3"/>
    </reaction>
</comment>
<evidence type="ECO:0000256" key="8">
    <source>
        <dbReference type="ARBA" id="ARBA00047851"/>
    </source>
</evidence>
<evidence type="ECO:0000256" key="9">
    <source>
        <dbReference type="ARBA" id="ARBA00047883"/>
    </source>
</evidence>
<keyword evidence="5" id="KW-0460">Magnesium</keyword>